<name>C9KQ15_9FIRM</name>
<reference evidence="1" key="1">
    <citation type="submission" date="2009-09" db="EMBL/GenBank/DDBJ databases">
        <authorList>
            <person name="Weinstock G."/>
            <person name="Sodergren E."/>
            <person name="Clifton S."/>
            <person name="Fulton L."/>
            <person name="Fulton B."/>
            <person name="Courtney L."/>
            <person name="Fronick C."/>
            <person name="Harrison M."/>
            <person name="Strong C."/>
            <person name="Farmer C."/>
            <person name="Delahaunty K."/>
            <person name="Markovic C."/>
            <person name="Hall O."/>
            <person name="Minx P."/>
            <person name="Tomlinson C."/>
            <person name="Mitreva M."/>
            <person name="Nelson J."/>
            <person name="Hou S."/>
            <person name="Wollam A."/>
            <person name="Pepin K.H."/>
            <person name="Johnson M."/>
            <person name="Bhonagiri V."/>
            <person name="Nash W.E."/>
            <person name="Warren W."/>
            <person name="Chinwalla A."/>
            <person name="Mardis E.R."/>
            <person name="Wilson R.K."/>
        </authorList>
    </citation>
    <scope>NUCLEOTIDE SEQUENCE [LARGE SCALE GENOMIC DNA]</scope>
    <source>
        <strain evidence="1">DSM 20544</strain>
    </source>
</reference>
<dbReference type="HOGENOM" id="CLU_3292516_0_0_9"/>
<accession>C9KQ15</accession>
<sequence>MKNHIAMNHLFDAGTKKQPPALCRWLPFSLPYLHQRAIDP</sequence>
<dbReference type="AlphaFoldDB" id="C9KQ15"/>
<evidence type="ECO:0000313" key="1">
    <source>
        <dbReference type="EMBL" id="EEX68320.1"/>
    </source>
</evidence>
<evidence type="ECO:0000313" key="2">
    <source>
        <dbReference type="Proteomes" id="UP000003671"/>
    </source>
</evidence>
<gene>
    <name evidence="1" type="ORF">MITSMUL_05323</name>
</gene>
<protein>
    <submittedName>
        <fullName evidence="1">Uncharacterized protein</fullName>
    </submittedName>
</protein>
<comment type="caution">
    <text evidence="1">The sequence shown here is derived from an EMBL/GenBank/DDBJ whole genome shotgun (WGS) entry which is preliminary data.</text>
</comment>
<dbReference type="EMBL" id="ABWK02000020">
    <property type="protein sequence ID" value="EEX68320.1"/>
    <property type="molecule type" value="Genomic_DNA"/>
</dbReference>
<dbReference type="Proteomes" id="UP000003671">
    <property type="component" value="Unassembled WGS sequence"/>
</dbReference>
<keyword evidence="2" id="KW-1185">Reference proteome</keyword>
<organism evidence="1 2">
    <name type="scientific">Mitsuokella multacida DSM 20544</name>
    <dbReference type="NCBI Taxonomy" id="500635"/>
    <lineage>
        <taxon>Bacteria</taxon>
        <taxon>Bacillati</taxon>
        <taxon>Bacillota</taxon>
        <taxon>Negativicutes</taxon>
        <taxon>Selenomonadales</taxon>
        <taxon>Selenomonadaceae</taxon>
        <taxon>Mitsuokella</taxon>
    </lineage>
</organism>
<proteinExistence type="predicted"/>